<dbReference type="GO" id="GO:0051082">
    <property type="term" value="F:unfolded protein binding"/>
    <property type="evidence" value="ECO:0007669"/>
    <property type="project" value="TreeGrafter"/>
</dbReference>
<dbReference type="EMBL" id="HBHQ01019979">
    <property type="protein sequence ID" value="CAD9821608.1"/>
    <property type="molecule type" value="Transcribed_RNA"/>
</dbReference>
<name>A0A7S2XPV8_9STRA</name>
<dbReference type="PANTHER" id="PTHR13194:SF19">
    <property type="entry name" value="NAD(P)-BINDING ROSSMANN-FOLD SUPERFAMILY PROTEIN"/>
    <property type="match status" value="1"/>
</dbReference>
<sequence>MVGKIRIIWLYHALVWSPRWVASFSTTTMTRSLCGPKICIHHHATAIAMTENDEAEDMTSGDNNAMAFLRKMGKVGGASSEDLMNAIGVDEGPVGKTSRTLGGKSTTSVRKAKSAYQECTESGVIDDMQETFPFSSSGCQWTGYTDRVMGGVSSGSISRETVDGRDSNVLRGKVSLANNGGFVQMASDLALNPSLCKTVDASEYDGIKCDVYCDTENNSEEFNIHLKNSACERQFSSYRGTFEVPQKEWTTINLPWSEFVGVGPGAFGTPFEPSSLRRIGVVAIGREMDVCLAVSNLGFYSVF</sequence>
<accession>A0A7S2XPV8</accession>
<reference evidence="4" key="1">
    <citation type="submission" date="2021-01" db="EMBL/GenBank/DDBJ databases">
        <authorList>
            <person name="Corre E."/>
            <person name="Pelletier E."/>
            <person name="Niang G."/>
            <person name="Scheremetjew M."/>
            <person name="Finn R."/>
            <person name="Kale V."/>
            <person name="Holt S."/>
            <person name="Cochrane G."/>
            <person name="Meng A."/>
            <person name="Brown T."/>
            <person name="Cohen L."/>
        </authorList>
    </citation>
    <scope>NUCLEOTIDE SEQUENCE</scope>
    <source>
        <strain evidence="4">CCMP2084</strain>
    </source>
</reference>
<evidence type="ECO:0000256" key="2">
    <source>
        <dbReference type="SAM" id="SignalP"/>
    </source>
</evidence>
<keyword evidence="2" id="KW-0732">Signal</keyword>
<feature type="signal peptide" evidence="2">
    <location>
        <begin position="1"/>
        <end position="23"/>
    </location>
</feature>
<feature type="domain" description="NADH:ubiquinone oxidoreductase intermediate-associated protein 30" evidence="3">
    <location>
        <begin position="139"/>
        <end position="286"/>
    </location>
</feature>
<dbReference type="PANTHER" id="PTHR13194">
    <property type="entry name" value="COMPLEX I INTERMEDIATE-ASSOCIATED PROTEIN 30"/>
    <property type="match status" value="1"/>
</dbReference>
<evidence type="ECO:0000256" key="1">
    <source>
        <dbReference type="ARBA" id="ARBA00007884"/>
    </source>
</evidence>
<proteinExistence type="inferred from homology"/>
<comment type="similarity">
    <text evidence="1">Belongs to the CIA30 family.</text>
</comment>
<dbReference type="InterPro" id="IPR008979">
    <property type="entry name" value="Galactose-bd-like_sf"/>
</dbReference>
<dbReference type="Pfam" id="PF08547">
    <property type="entry name" value="CIA30"/>
    <property type="match status" value="1"/>
</dbReference>
<dbReference type="Gene3D" id="2.60.120.430">
    <property type="entry name" value="Galactose-binding lectin"/>
    <property type="match status" value="1"/>
</dbReference>
<dbReference type="InterPro" id="IPR039131">
    <property type="entry name" value="NDUFAF1"/>
</dbReference>
<evidence type="ECO:0000259" key="3">
    <source>
        <dbReference type="Pfam" id="PF08547"/>
    </source>
</evidence>
<feature type="chain" id="PRO_5030885173" description="NADH:ubiquinone oxidoreductase intermediate-associated protein 30 domain-containing protein" evidence="2">
    <location>
        <begin position="24"/>
        <end position="303"/>
    </location>
</feature>
<dbReference type="SUPFAM" id="SSF49785">
    <property type="entry name" value="Galactose-binding domain-like"/>
    <property type="match status" value="1"/>
</dbReference>
<organism evidence="4">
    <name type="scientific">Attheya septentrionalis</name>
    <dbReference type="NCBI Taxonomy" id="420275"/>
    <lineage>
        <taxon>Eukaryota</taxon>
        <taxon>Sar</taxon>
        <taxon>Stramenopiles</taxon>
        <taxon>Ochrophyta</taxon>
        <taxon>Bacillariophyta</taxon>
        <taxon>Coscinodiscophyceae</taxon>
        <taxon>Chaetocerotophycidae</taxon>
        <taxon>Chaetocerotales</taxon>
        <taxon>Attheyaceae</taxon>
        <taxon>Attheya</taxon>
    </lineage>
</organism>
<dbReference type="InterPro" id="IPR013857">
    <property type="entry name" value="NADH-UbQ_OxRdtase-assoc_prot30"/>
</dbReference>
<dbReference type="AlphaFoldDB" id="A0A7S2XPV8"/>
<protein>
    <recommendedName>
        <fullName evidence="3">NADH:ubiquinone oxidoreductase intermediate-associated protein 30 domain-containing protein</fullName>
    </recommendedName>
</protein>
<dbReference type="GO" id="GO:0010257">
    <property type="term" value="P:NADH dehydrogenase complex assembly"/>
    <property type="evidence" value="ECO:0007669"/>
    <property type="project" value="TreeGrafter"/>
</dbReference>
<evidence type="ECO:0000313" key="4">
    <source>
        <dbReference type="EMBL" id="CAD9821608.1"/>
    </source>
</evidence>
<gene>
    <name evidence="4" type="ORF">ASEP1449_LOCUS13442</name>
</gene>